<sequence length="204" mass="22221">MTFLSDTVERIPTSSLSSTDDKLDDTDDENTPKVKKALDPQIGLSNPKDVRAFRNSLTNILLCSPCALNLRLRCRGDGWGACWRAPIGRAYPSRAANSPLAQTPPFVAPYTDRGIYSRQIGHLATICGVLAEGSFESRRRPVHSGQVGVGFRGGNGLRTSFADLHKDMRVAGTAQALLTSRRSTSRTYDNAVKEARFALLVNPT</sequence>
<dbReference type="Proteomes" id="UP001162162">
    <property type="component" value="Unassembled WGS sequence"/>
</dbReference>
<reference evidence="2" key="1">
    <citation type="journal article" date="2023" name="Insect Mol. Biol.">
        <title>Genome sequencing provides insights into the evolution of gene families encoding plant cell wall-degrading enzymes in longhorned beetles.</title>
        <authorList>
            <person name="Shin N.R."/>
            <person name="Okamura Y."/>
            <person name="Kirsch R."/>
            <person name="Pauchet Y."/>
        </authorList>
    </citation>
    <scope>NUCLEOTIDE SEQUENCE</scope>
    <source>
        <strain evidence="2">AMC_N1</strain>
    </source>
</reference>
<dbReference type="AlphaFoldDB" id="A0AAV8YKE3"/>
<proteinExistence type="predicted"/>
<comment type="caution">
    <text evidence="2">The sequence shown here is derived from an EMBL/GenBank/DDBJ whole genome shotgun (WGS) entry which is preliminary data.</text>
</comment>
<gene>
    <name evidence="2" type="ORF">NQ318_021584</name>
</gene>
<evidence type="ECO:0000313" key="3">
    <source>
        <dbReference type="Proteomes" id="UP001162162"/>
    </source>
</evidence>
<dbReference type="EMBL" id="JAPWTK010000089">
    <property type="protein sequence ID" value="KAJ8951140.1"/>
    <property type="molecule type" value="Genomic_DNA"/>
</dbReference>
<protein>
    <submittedName>
        <fullName evidence="2">Uncharacterized protein</fullName>
    </submittedName>
</protein>
<name>A0AAV8YKE3_9CUCU</name>
<feature type="region of interest" description="Disordered" evidence="1">
    <location>
        <begin position="1"/>
        <end position="36"/>
    </location>
</feature>
<evidence type="ECO:0000313" key="2">
    <source>
        <dbReference type="EMBL" id="KAJ8951140.1"/>
    </source>
</evidence>
<evidence type="ECO:0000256" key="1">
    <source>
        <dbReference type="SAM" id="MobiDB-lite"/>
    </source>
</evidence>
<organism evidence="2 3">
    <name type="scientific">Aromia moschata</name>
    <dbReference type="NCBI Taxonomy" id="1265417"/>
    <lineage>
        <taxon>Eukaryota</taxon>
        <taxon>Metazoa</taxon>
        <taxon>Ecdysozoa</taxon>
        <taxon>Arthropoda</taxon>
        <taxon>Hexapoda</taxon>
        <taxon>Insecta</taxon>
        <taxon>Pterygota</taxon>
        <taxon>Neoptera</taxon>
        <taxon>Endopterygota</taxon>
        <taxon>Coleoptera</taxon>
        <taxon>Polyphaga</taxon>
        <taxon>Cucujiformia</taxon>
        <taxon>Chrysomeloidea</taxon>
        <taxon>Cerambycidae</taxon>
        <taxon>Cerambycinae</taxon>
        <taxon>Callichromatini</taxon>
        <taxon>Aromia</taxon>
    </lineage>
</organism>
<accession>A0AAV8YKE3</accession>
<keyword evidence="3" id="KW-1185">Reference proteome</keyword>